<dbReference type="AlphaFoldDB" id="A0A7J8C6Y8"/>
<name>A0A7J8C6Y8_MOLMO</name>
<comment type="caution">
    <text evidence="1">The sequence shown here is derived from an EMBL/GenBank/DDBJ whole genome shotgun (WGS) entry which is preliminary data.</text>
</comment>
<reference evidence="1 2" key="1">
    <citation type="journal article" date="2020" name="Nature">
        <title>Six reference-quality genomes reveal evolution of bat adaptations.</title>
        <authorList>
            <person name="Jebb D."/>
            <person name="Huang Z."/>
            <person name="Pippel M."/>
            <person name="Hughes G.M."/>
            <person name="Lavrichenko K."/>
            <person name="Devanna P."/>
            <person name="Winkler S."/>
            <person name="Jermiin L.S."/>
            <person name="Skirmuntt E.C."/>
            <person name="Katzourakis A."/>
            <person name="Burkitt-Gray L."/>
            <person name="Ray D.A."/>
            <person name="Sullivan K.A.M."/>
            <person name="Roscito J.G."/>
            <person name="Kirilenko B.M."/>
            <person name="Davalos L.M."/>
            <person name="Corthals A.P."/>
            <person name="Power M.L."/>
            <person name="Jones G."/>
            <person name="Ransome R.D."/>
            <person name="Dechmann D.K.N."/>
            <person name="Locatelli A.G."/>
            <person name="Puechmaille S.J."/>
            <person name="Fedrigo O."/>
            <person name="Jarvis E.D."/>
            <person name="Hiller M."/>
            <person name="Vernes S.C."/>
            <person name="Myers E.W."/>
            <person name="Teeling E.C."/>
        </authorList>
    </citation>
    <scope>NUCLEOTIDE SEQUENCE [LARGE SCALE GENOMIC DNA]</scope>
    <source>
        <strain evidence="1">MMolMol1</strain>
        <tissue evidence="1">Muscle</tissue>
    </source>
</reference>
<gene>
    <name evidence="1" type="ORF">HJG59_003951</name>
</gene>
<dbReference type="EMBL" id="JACASF010000021">
    <property type="protein sequence ID" value="KAF6406592.1"/>
    <property type="molecule type" value="Genomic_DNA"/>
</dbReference>
<proteinExistence type="predicted"/>
<evidence type="ECO:0000313" key="2">
    <source>
        <dbReference type="Proteomes" id="UP000550707"/>
    </source>
</evidence>
<accession>A0A7J8C6Y8</accession>
<organism evidence="1 2">
    <name type="scientific">Molossus molossus</name>
    <name type="common">Pallas' mastiff bat</name>
    <name type="synonym">Vespertilio molossus</name>
    <dbReference type="NCBI Taxonomy" id="27622"/>
    <lineage>
        <taxon>Eukaryota</taxon>
        <taxon>Metazoa</taxon>
        <taxon>Chordata</taxon>
        <taxon>Craniata</taxon>
        <taxon>Vertebrata</taxon>
        <taxon>Euteleostomi</taxon>
        <taxon>Mammalia</taxon>
        <taxon>Eutheria</taxon>
        <taxon>Laurasiatheria</taxon>
        <taxon>Chiroptera</taxon>
        <taxon>Yangochiroptera</taxon>
        <taxon>Molossidae</taxon>
        <taxon>Molossus</taxon>
    </lineage>
</organism>
<protein>
    <submittedName>
        <fullName evidence="1">Distal membrane arm assembly complex 2</fullName>
    </submittedName>
</protein>
<evidence type="ECO:0000313" key="1">
    <source>
        <dbReference type="EMBL" id="KAF6406592.1"/>
    </source>
</evidence>
<dbReference type="Proteomes" id="UP000550707">
    <property type="component" value="Unassembled WGS sequence"/>
</dbReference>
<sequence>MAAPRASLHLVASTWNRGTRGIRGLSSAVAPENSQRKGRTLLQFLANRFYDVEILREYLFRKQISKVHKENRFQGKEWIRSTGRGYFSPQLLNFQAVPIEAVDASDCAINYEGLDNLFKDF</sequence>
<keyword evidence="2" id="KW-1185">Reference proteome</keyword>